<keyword evidence="1 2" id="KW-0378">Hydrolase</keyword>
<dbReference type="Proteomes" id="UP000472263">
    <property type="component" value="Chromosome 24"/>
</dbReference>
<accession>A0A667ZIH8</accession>
<evidence type="ECO:0000313" key="4">
    <source>
        <dbReference type="Ensembl" id="ENSMMDP00005038528.1"/>
    </source>
</evidence>
<dbReference type="GeneTree" id="ENSGT00940000154856"/>
<proteinExistence type="predicted"/>
<dbReference type="OrthoDB" id="291007at2759"/>
<evidence type="ECO:0000259" key="3">
    <source>
        <dbReference type="PROSITE" id="PS51864"/>
    </source>
</evidence>
<dbReference type="CDD" id="cd04280">
    <property type="entry name" value="ZnMc_astacin_like"/>
    <property type="match status" value="1"/>
</dbReference>
<keyword evidence="1 2" id="KW-0479">Metal-binding</keyword>
<keyword evidence="1 2" id="KW-0862">Zinc</keyword>
<name>A0A667ZIH8_9TELE</name>
<comment type="caution">
    <text evidence="1">Lacks conserved residue(s) required for the propagation of feature annotation.</text>
</comment>
<reference evidence="4" key="3">
    <citation type="submission" date="2025-09" db="UniProtKB">
        <authorList>
            <consortium name="Ensembl"/>
        </authorList>
    </citation>
    <scope>IDENTIFICATION</scope>
</reference>
<keyword evidence="2" id="KW-0732">Signal</keyword>
<dbReference type="InterPro" id="IPR024079">
    <property type="entry name" value="MetalloPept_cat_dom_sf"/>
</dbReference>
<feature type="binding site" evidence="1">
    <location>
        <position position="194"/>
    </location>
    <ligand>
        <name>Zn(2+)</name>
        <dbReference type="ChEBI" id="CHEBI:29105"/>
        <note>catalytic</note>
    </ligand>
</feature>
<dbReference type="Ensembl" id="ENSMMDT00005039331.1">
    <property type="protein sequence ID" value="ENSMMDP00005038528.1"/>
    <property type="gene ID" value="ENSMMDG00005017897.1"/>
</dbReference>
<reference evidence="4" key="2">
    <citation type="submission" date="2025-08" db="UniProtKB">
        <authorList>
            <consortium name="Ensembl"/>
        </authorList>
    </citation>
    <scope>IDENTIFICATION</scope>
</reference>
<dbReference type="InParanoid" id="A0A667ZIH8"/>
<dbReference type="InterPro" id="IPR001506">
    <property type="entry name" value="Peptidase_M12A"/>
</dbReference>
<dbReference type="Gene3D" id="3.40.390.10">
    <property type="entry name" value="Collagenase (Catalytic Domain)"/>
    <property type="match status" value="1"/>
</dbReference>
<keyword evidence="5" id="KW-1185">Reference proteome</keyword>
<feature type="active site" evidence="1">
    <location>
        <position position="191"/>
    </location>
</feature>
<dbReference type="SMART" id="SM00235">
    <property type="entry name" value="ZnMc"/>
    <property type="match status" value="1"/>
</dbReference>
<dbReference type="GO" id="GO:0004222">
    <property type="term" value="F:metalloendopeptidase activity"/>
    <property type="evidence" value="ECO:0007669"/>
    <property type="project" value="UniProtKB-UniRule"/>
</dbReference>
<keyword evidence="1 2" id="KW-0482">Metalloprotease</keyword>
<sequence length="295" mass="32881">MWLLLFIFICIVKVDGAPINDTHSAASPATGANVSMSDATWTAGVETVEVNGAPVNETHDVTVPGAGSDVSEFNETLTASAETMEELEHELPVTEGDLLLVEDRNAVLMLWPDISIPYTIGDELADRETSILAAFRMISDHTCIRFHRRTTELNYLQFLNGRGCASYVGCRGGGQPVYFARSCSVGNLCHEVIHALGLHHEHTRPDRDQYISVQWQSIKAGRKKNFKVKHGDTLNLPYDLDSIMHYGKYFFTADKTPTIMAKKGGAQMGQRIRLSPLDIKKLNRLYQCDKRTHLM</sequence>
<dbReference type="GeneID" id="115356238"/>
<reference evidence="4" key="1">
    <citation type="submission" date="2019-06" db="EMBL/GenBank/DDBJ databases">
        <authorList>
            <consortium name="Wellcome Sanger Institute Data Sharing"/>
        </authorList>
    </citation>
    <scope>NUCLEOTIDE SEQUENCE [LARGE SCALE GENOMIC DNA]</scope>
</reference>
<dbReference type="PROSITE" id="PS51864">
    <property type="entry name" value="ASTACIN"/>
    <property type="match status" value="1"/>
</dbReference>
<feature type="binding site" evidence="1">
    <location>
        <position position="190"/>
    </location>
    <ligand>
        <name>Zn(2+)</name>
        <dbReference type="ChEBI" id="CHEBI:29105"/>
        <note>catalytic</note>
    </ligand>
</feature>
<dbReference type="InterPro" id="IPR006026">
    <property type="entry name" value="Peptidase_Metallo"/>
</dbReference>
<dbReference type="PANTHER" id="PTHR10127:SF870">
    <property type="entry name" value="METALLOENDOPEPTIDASE"/>
    <property type="match status" value="1"/>
</dbReference>
<evidence type="ECO:0000256" key="1">
    <source>
        <dbReference type="PROSITE-ProRule" id="PRU01211"/>
    </source>
</evidence>
<evidence type="ECO:0000256" key="2">
    <source>
        <dbReference type="RuleBase" id="RU361183"/>
    </source>
</evidence>
<comment type="cofactor">
    <cofactor evidence="1 2">
        <name>Zn(2+)</name>
        <dbReference type="ChEBI" id="CHEBI:29105"/>
    </cofactor>
    <text evidence="1 2">Binds 1 zinc ion per subunit.</text>
</comment>
<evidence type="ECO:0000313" key="5">
    <source>
        <dbReference type="Proteomes" id="UP000472263"/>
    </source>
</evidence>
<dbReference type="Pfam" id="PF01400">
    <property type="entry name" value="Astacin"/>
    <property type="match status" value="1"/>
</dbReference>
<feature type="domain" description="Peptidase M12A" evidence="3">
    <location>
        <begin position="105"/>
        <end position="289"/>
    </location>
</feature>
<dbReference type="AlphaFoldDB" id="A0A667ZIH8"/>
<dbReference type="GO" id="GO:0006508">
    <property type="term" value="P:proteolysis"/>
    <property type="evidence" value="ECO:0007669"/>
    <property type="project" value="UniProtKB-KW"/>
</dbReference>
<feature type="chain" id="PRO_5025713321" description="Metalloendopeptidase" evidence="2">
    <location>
        <begin position="17"/>
        <end position="295"/>
    </location>
</feature>
<protein>
    <recommendedName>
        <fullName evidence="2">Metalloendopeptidase</fullName>
        <ecNumber evidence="2">3.4.24.-</ecNumber>
    </recommendedName>
</protein>
<dbReference type="PRINTS" id="PR00480">
    <property type="entry name" value="ASTACIN"/>
</dbReference>
<dbReference type="InterPro" id="IPR034035">
    <property type="entry name" value="Astacin-like_dom"/>
</dbReference>
<feature type="signal peptide" evidence="2">
    <location>
        <begin position="1"/>
        <end position="16"/>
    </location>
</feature>
<organism evidence="4 5">
    <name type="scientific">Myripristis murdjan</name>
    <name type="common">pinecone soldierfish</name>
    <dbReference type="NCBI Taxonomy" id="586833"/>
    <lineage>
        <taxon>Eukaryota</taxon>
        <taxon>Metazoa</taxon>
        <taxon>Chordata</taxon>
        <taxon>Craniata</taxon>
        <taxon>Vertebrata</taxon>
        <taxon>Euteleostomi</taxon>
        <taxon>Actinopterygii</taxon>
        <taxon>Neopterygii</taxon>
        <taxon>Teleostei</taxon>
        <taxon>Neoteleostei</taxon>
        <taxon>Acanthomorphata</taxon>
        <taxon>Holocentriformes</taxon>
        <taxon>Holocentridae</taxon>
        <taxon>Myripristis</taxon>
    </lineage>
</organism>
<dbReference type="PANTHER" id="PTHR10127">
    <property type="entry name" value="DISCOIDIN, CUB, EGF, LAMININ , AND ZINC METALLOPROTEASE DOMAIN CONTAINING"/>
    <property type="match status" value="1"/>
</dbReference>
<dbReference type="SUPFAM" id="SSF55486">
    <property type="entry name" value="Metalloproteases ('zincins'), catalytic domain"/>
    <property type="match status" value="1"/>
</dbReference>
<keyword evidence="1 2" id="KW-0645">Protease</keyword>
<feature type="binding site" evidence="1">
    <location>
        <position position="200"/>
    </location>
    <ligand>
        <name>Zn(2+)</name>
        <dbReference type="ChEBI" id="CHEBI:29105"/>
        <note>catalytic</note>
    </ligand>
</feature>
<gene>
    <name evidence="4" type="primary">LOC115356238</name>
</gene>
<dbReference type="GO" id="GO:0008270">
    <property type="term" value="F:zinc ion binding"/>
    <property type="evidence" value="ECO:0007669"/>
    <property type="project" value="UniProtKB-UniRule"/>
</dbReference>
<dbReference type="RefSeq" id="XP_029903185.1">
    <property type="nucleotide sequence ID" value="XM_030047325.1"/>
</dbReference>
<dbReference type="EC" id="3.4.24.-" evidence="2"/>